<dbReference type="PANTHER" id="PTHR12126">
    <property type="entry name" value="NADH-UBIQUINONE OXIDOREDUCTASE 39 KDA SUBUNIT-RELATED"/>
    <property type="match status" value="1"/>
</dbReference>
<dbReference type="AlphaFoldDB" id="A0A292YGI9"/>
<gene>
    <name evidence="3" type="ORF">LNAT_P1271</name>
</gene>
<evidence type="ECO:0000313" key="4">
    <source>
        <dbReference type="Proteomes" id="UP000217944"/>
    </source>
</evidence>
<evidence type="ECO:0000259" key="2">
    <source>
        <dbReference type="Pfam" id="PF05368"/>
    </source>
</evidence>
<name>A0A292YGI9_9BACT</name>
<evidence type="ECO:0000313" key="3">
    <source>
        <dbReference type="EMBL" id="GAX87974.1"/>
    </source>
</evidence>
<dbReference type="InterPro" id="IPR051207">
    <property type="entry name" value="ComplexI_NDUFA9_subunit"/>
</dbReference>
<dbReference type="Proteomes" id="UP000217944">
    <property type="component" value="Unassembled WGS sequence"/>
</dbReference>
<dbReference type="Gene3D" id="3.40.50.720">
    <property type="entry name" value="NAD(P)-binding Rossmann-like Domain"/>
    <property type="match status" value="1"/>
</dbReference>
<dbReference type="InterPro" id="IPR008030">
    <property type="entry name" value="NmrA-like"/>
</dbReference>
<proteinExistence type="predicted"/>
<feature type="transmembrane region" description="Helical" evidence="1">
    <location>
        <begin position="465"/>
        <end position="486"/>
    </location>
</feature>
<reference evidence="3 4" key="1">
    <citation type="journal article" date="2017" name="Syst. Appl. Microbiol.">
        <title>Lebetimonas natsushimae sp. nov., a novel strictly anaerobic, moderately thermophilic chemoautotroph isolated from a deep-sea hydrothermal vent polychaete nest in the Mid-Okinawa Trough.</title>
        <authorList>
            <person name="Nagata R."/>
            <person name="Takaki Y."/>
            <person name="Tame A."/>
            <person name="Nunoura T."/>
            <person name="Muto H."/>
            <person name="Mino S."/>
            <person name="Sawayama S."/>
            <person name="Takai K."/>
            <person name="Nakagawa S."/>
        </authorList>
    </citation>
    <scope>NUCLEOTIDE SEQUENCE [LARGE SCALE GENOMIC DNA]</scope>
    <source>
        <strain evidence="3 4">HS1857</strain>
    </source>
</reference>
<keyword evidence="1" id="KW-0812">Transmembrane</keyword>
<protein>
    <recommendedName>
        <fullName evidence="2">NmrA-like domain-containing protein</fullName>
    </recommendedName>
</protein>
<dbReference type="Pfam" id="PF11066">
    <property type="entry name" value="DUF2867"/>
    <property type="match status" value="1"/>
</dbReference>
<feature type="domain" description="NmrA-like" evidence="2">
    <location>
        <begin position="1"/>
        <end position="251"/>
    </location>
</feature>
<accession>A0A292YGI9</accession>
<evidence type="ECO:0000256" key="1">
    <source>
        <dbReference type="SAM" id="Phobius"/>
    </source>
</evidence>
<dbReference type="SUPFAM" id="SSF51735">
    <property type="entry name" value="NAD(P)-binding Rossmann-fold domains"/>
    <property type="match status" value="1"/>
</dbReference>
<keyword evidence="4" id="KW-1185">Reference proteome</keyword>
<keyword evidence="1" id="KW-1133">Transmembrane helix</keyword>
<dbReference type="OrthoDB" id="9774199at2"/>
<dbReference type="InterPro" id="IPR021295">
    <property type="entry name" value="DUF2867"/>
</dbReference>
<sequence length="508" mass="59274">MKPRIAIFGSNGYIGRKLTRTLYNLDYQLVLFARNKRRLEYIKNSPLFNGYKPNICIVEQEIAAAYYKELVENLKGVDVAYYLIHSLSETKQDYRKKDNDLASIVACACKDAGVKQIIYLGGFGDRTDPTISKHLISRQDTGDFLRKYHPNVTEIRAGIIIGAGSMSFELIRTAAEILPVIPHFRNEGKCQITFADDVIKALIKVLDNPKYYNKIIEIASDEVLSYSEMVKRYAKEILNKNIKTIRLPKFLEDKLLKNYNLISFILSRISGIEKHFIKPLVESLYSNALVRNKSDIIEKPTDFSTAIKIASERRNKGELECMWNTPYEYSVFNLFKMKQFSTALRNDKLLKEIVSNIISKEEVDKVFYNLKSLNYKNCGYFSPNWMWKIRAFIDRLLGGRGLGARIIKPERLKVGDKFDFWVVTALKDTPNHKLIRFKSTMKMPGVGWLQGEIKKIDETHFQFSLTAYFLPINVFSYIYWYFFFFTHKYIFDEMYKNIIQKDCRKENN</sequence>
<comment type="caution">
    <text evidence="3">The sequence shown here is derived from an EMBL/GenBank/DDBJ whole genome shotgun (WGS) entry which is preliminary data.</text>
</comment>
<dbReference type="GO" id="GO:0044877">
    <property type="term" value="F:protein-containing complex binding"/>
    <property type="evidence" value="ECO:0007669"/>
    <property type="project" value="TreeGrafter"/>
</dbReference>
<organism evidence="3 4">
    <name type="scientific">Lebetimonas natsushimae</name>
    <dbReference type="NCBI Taxonomy" id="1936991"/>
    <lineage>
        <taxon>Bacteria</taxon>
        <taxon>Pseudomonadati</taxon>
        <taxon>Campylobacterota</taxon>
        <taxon>Epsilonproteobacteria</taxon>
        <taxon>Nautiliales</taxon>
        <taxon>Nautiliaceae</taxon>
        <taxon>Lebetimonas</taxon>
    </lineage>
</organism>
<keyword evidence="1" id="KW-0472">Membrane</keyword>
<dbReference type="PANTHER" id="PTHR12126:SF11">
    <property type="entry name" value="NADH DEHYDROGENASE [UBIQUINONE] 1 ALPHA SUBCOMPLEX SUBUNIT 9, MITOCHONDRIAL"/>
    <property type="match status" value="1"/>
</dbReference>
<dbReference type="Pfam" id="PF05368">
    <property type="entry name" value="NmrA"/>
    <property type="match status" value="1"/>
</dbReference>
<dbReference type="EMBL" id="BDME01000002">
    <property type="protein sequence ID" value="GAX87974.1"/>
    <property type="molecule type" value="Genomic_DNA"/>
</dbReference>
<dbReference type="RefSeq" id="WP_096259563.1">
    <property type="nucleotide sequence ID" value="NZ_BDME01000002.1"/>
</dbReference>
<dbReference type="InterPro" id="IPR036291">
    <property type="entry name" value="NAD(P)-bd_dom_sf"/>
</dbReference>